<feature type="region of interest" description="Disordered" evidence="5">
    <location>
        <begin position="602"/>
        <end position="624"/>
    </location>
</feature>
<dbReference type="Pfam" id="PF00083">
    <property type="entry name" value="Sugar_tr"/>
    <property type="match status" value="1"/>
</dbReference>
<feature type="transmembrane region" description="Helical" evidence="6">
    <location>
        <begin position="345"/>
        <end position="365"/>
    </location>
</feature>
<evidence type="ECO:0000256" key="6">
    <source>
        <dbReference type="SAM" id="Phobius"/>
    </source>
</evidence>
<dbReference type="InterPro" id="IPR020846">
    <property type="entry name" value="MFS_dom"/>
</dbReference>
<evidence type="ECO:0000259" key="7">
    <source>
        <dbReference type="PROSITE" id="PS50850"/>
    </source>
</evidence>
<dbReference type="EMBL" id="CP027541">
    <property type="protein sequence ID" value="AWT54513.1"/>
    <property type="molecule type" value="Genomic_DNA"/>
</dbReference>
<dbReference type="PANTHER" id="PTHR23508">
    <property type="entry name" value="CARBOXYLIC ACID TRANSPORTER PROTEIN HOMOLOG"/>
    <property type="match status" value="1"/>
</dbReference>
<feature type="transmembrane region" description="Helical" evidence="6">
    <location>
        <begin position="406"/>
        <end position="428"/>
    </location>
</feature>
<dbReference type="AlphaFoldDB" id="A0A2U9PS04"/>
<feature type="transmembrane region" description="Helical" evidence="6">
    <location>
        <begin position="279"/>
        <end position="296"/>
    </location>
</feature>
<keyword evidence="8" id="KW-0762">Sugar transport</keyword>
<feature type="transmembrane region" description="Helical" evidence="6">
    <location>
        <begin position="316"/>
        <end position="333"/>
    </location>
</feature>
<feature type="transmembrane region" description="Helical" evidence="6">
    <location>
        <begin position="371"/>
        <end position="394"/>
    </location>
</feature>
<dbReference type="InterPro" id="IPR036259">
    <property type="entry name" value="MFS_trans_sf"/>
</dbReference>
<feature type="transmembrane region" description="Helical" evidence="6">
    <location>
        <begin position="189"/>
        <end position="208"/>
    </location>
</feature>
<evidence type="ECO:0000256" key="4">
    <source>
        <dbReference type="ARBA" id="ARBA00023136"/>
    </source>
</evidence>
<evidence type="ECO:0000313" key="9">
    <source>
        <dbReference type="Proteomes" id="UP000011200"/>
    </source>
</evidence>
<name>A0A2U9PS04_MYCSE</name>
<evidence type="ECO:0000313" key="8">
    <source>
        <dbReference type="EMBL" id="AWT54513.1"/>
    </source>
</evidence>
<keyword evidence="4 6" id="KW-0472">Membrane</keyword>
<dbReference type="GO" id="GO:0046943">
    <property type="term" value="F:carboxylic acid transmembrane transporter activity"/>
    <property type="evidence" value="ECO:0007669"/>
    <property type="project" value="TreeGrafter"/>
</dbReference>
<keyword evidence="8" id="KW-0813">Transport</keyword>
<dbReference type="SUPFAM" id="SSF103473">
    <property type="entry name" value="MFS general substrate transporter"/>
    <property type="match status" value="1"/>
</dbReference>
<evidence type="ECO:0000256" key="5">
    <source>
        <dbReference type="SAM" id="MobiDB-lite"/>
    </source>
</evidence>
<reference evidence="9" key="2">
    <citation type="submission" date="2018-03" db="EMBL/GenBank/DDBJ databases">
        <authorList>
            <person name="Derbyshire K."/>
            <person name="Gray T.A."/>
            <person name="Champion M."/>
        </authorList>
    </citation>
    <scope>NUCLEOTIDE SEQUENCE [LARGE SCALE GENOMIC DNA]</scope>
    <source>
        <strain evidence="9">MKD8</strain>
    </source>
</reference>
<feature type="transmembrane region" description="Helical" evidence="6">
    <location>
        <begin position="69"/>
        <end position="87"/>
    </location>
</feature>
<feature type="compositionally biased region" description="Basic and acidic residues" evidence="5">
    <location>
        <begin position="498"/>
        <end position="519"/>
    </location>
</feature>
<feature type="transmembrane region" description="Helical" evidence="6">
    <location>
        <begin position="440"/>
        <end position="461"/>
    </location>
</feature>
<feature type="compositionally biased region" description="Acidic residues" evidence="5">
    <location>
        <begin position="480"/>
        <end position="497"/>
    </location>
</feature>
<feature type="transmembrane region" description="Helical" evidence="6">
    <location>
        <begin position="165"/>
        <end position="183"/>
    </location>
</feature>
<sequence>MSSGVQTGTITTQVPSRLDRLPWSRFHWRVVLGLGGVWILDGLEVTMVGNVASRLTESGSGIELSAGQIGIAAAVYITGACLGALFFGQLTDRFGRKKLFLLTLAVYLVATVATAFAFVPWFFFVCRFFTGAGIGGEYAAINSAIDELIPARVRGRVDLIINGSYWLGAAGGALGALLLLNTAIFPADIGWRIAFGIGAVFGLVVLVVRRHVPESPRWLFIHGQEDEAERVVGEIEREVERSTGRPLDEPEGSLTVRQRKTISFVEIAKVAFTKYPKRAVLGLALFIGQAFIYNAFTFNLGTLLSGFFDVASGAVPIFYAVWALSNFAGPILLGRLFDTVGRKPMIALAYLGSAAVAVILTVLFVNEIGGVWLFMLVLGVCFFLASSGASAAYLTVSEIFPMETRALAIAFFYAIGTAVGGITGPLLFGQLIESGERGLVAVSFLIGAAVMAVGGVVELILGVKAEGQKLEDLAMPLTADEGDGESGGDAENADDQADERARARKEREARIAARVERQRAAQSRARRYRPGPPPGWEGAWREPPTPGVPESALDHEIDAIARAVADNESMTVRELHRAVGAQYWGPGEFRKALREALAENRIARKARGRVGPPSGMAEPGTPNR</sequence>
<keyword evidence="2 6" id="KW-0812">Transmembrane</keyword>
<evidence type="ECO:0000256" key="2">
    <source>
        <dbReference type="ARBA" id="ARBA00022692"/>
    </source>
</evidence>
<comment type="subcellular location">
    <subcellularLocation>
        <location evidence="1">Cell membrane</location>
        <topology evidence="1">Multi-pass membrane protein</topology>
    </subcellularLocation>
</comment>
<dbReference type="GO" id="GO:0005886">
    <property type="term" value="C:plasma membrane"/>
    <property type="evidence" value="ECO:0007669"/>
    <property type="project" value="UniProtKB-SubCell"/>
</dbReference>
<keyword evidence="3 6" id="KW-1133">Transmembrane helix</keyword>
<dbReference type="CDD" id="cd17316">
    <property type="entry name" value="MFS_SV2_like"/>
    <property type="match status" value="1"/>
</dbReference>
<dbReference type="InterPro" id="IPR005828">
    <property type="entry name" value="MFS_sugar_transport-like"/>
</dbReference>
<protein>
    <submittedName>
        <fullName evidence="8">Sugar transport protein</fullName>
    </submittedName>
</protein>
<organism evidence="8 9">
    <name type="scientific">Mycolicibacterium smegmatis (strain MKD8)</name>
    <name type="common">Mycobacterium smegmatis</name>
    <dbReference type="NCBI Taxonomy" id="1214915"/>
    <lineage>
        <taxon>Bacteria</taxon>
        <taxon>Bacillati</taxon>
        <taxon>Actinomycetota</taxon>
        <taxon>Actinomycetes</taxon>
        <taxon>Mycobacteriales</taxon>
        <taxon>Mycobacteriaceae</taxon>
        <taxon>Mycolicibacterium</taxon>
    </lineage>
</organism>
<reference evidence="8 9" key="1">
    <citation type="journal article" date="2013" name="Genome Announc.">
        <title>Draft genome sequence of MKD8, a conjugal recipient Mycobacterium smegmatis strain.</title>
        <authorList>
            <person name="Gray T.A."/>
            <person name="Palumbo M.J."/>
            <person name="Derbyshire K.M."/>
        </authorList>
    </citation>
    <scope>NUCLEOTIDE SEQUENCE [LARGE SCALE GENOMIC DNA]</scope>
    <source>
        <strain evidence="8 9">MKD8</strain>
    </source>
</reference>
<feature type="transmembrane region" description="Helical" evidence="6">
    <location>
        <begin position="26"/>
        <end position="49"/>
    </location>
</feature>
<feature type="transmembrane region" description="Helical" evidence="6">
    <location>
        <begin position="99"/>
        <end position="122"/>
    </location>
</feature>
<feature type="domain" description="Major facilitator superfamily (MFS) profile" evidence="7">
    <location>
        <begin position="30"/>
        <end position="466"/>
    </location>
</feature>
<evidence type="ECO:0000256" key="1">
    <source>
        <dbReference type="ARBA" id="ARBA00004651"/>
    </source>
</evidence>
<dbReference type="PROSITE" id="PS50850">
    <property type="entry name" value="MFS"/>
    <property type="match status" value="1"/>
</dbReference>
<accession>A0A2U9PS04</accession>
<dbReference type="Proteomes" id="UP000011200">
    <property type="component" value="Chromosome"/>
</dbReference>
<gene>
    <name evidence="8" type="ORF">D806_035420</name>
</gene>
<evidence type="ECO:0000256" key="3">
    <source>
        <dbReference type="ARBA" id="ARBA00022989"/>
    </source>
</evidence>
<dbReference type="Gene3D" id="1.20.1250.20">
    <property type="entry name" value="MFS general substrate transporter like domains"/>
    <property type="match status" value="1"/>
</dbReference>
<dbReference type="PANTHER" id="PTHR23508:SF10">
    <property type="entry name" value="CARBOXYLIC ACID TRANSPORTER PROTEIN HOMOLOG"/>
    <property type="match status" value="1"/>
</dbReference>
<proteinExistence type="predicted"/>
<feature type="region of interest" description="Disordered" evidence="5">
    <location>
        <begin position="478"/>
        <end position="548"/>
    </location>
</feature>
<dbReference type="RefSeq" id="WP_003894988.1">
    <property type="nucleotide sequence ID" value="NZ_CP027541.1"/>
</dbReference>